<dbReference type="Proteomes" id="UP000269945">
    <property type="component" value="Unassembled WGS sequence"/>
</dbReference>
<dbReference type="EMBL" id="CYRY02033878">
    <property type="protein sequence ID" value="VCX10551.1"/>
    <property type="molecule type" value="Genomic_DNA"/>
</dbReference>
<name>A0A9X9Q4D8_GULGU</name>
<gene>
    <name evidence="2" type="ORF">BN2614_LOCUS1</name>
</gene>
<evidence type="ECO:0000313" key="3">
    <source>
        <dbReference type="Proteomes" id="UP000269945"/>
    </source>
</evidence>
<feature type="non-terminal residue" evidence="2">
    <location>
        <position position="1"/>
    </location>
</feature>
<keyword evidence="3" id="KW-1185">Reference proteome</keyword>
<evidence type="ECO:0000256" key="1">
    <source>
        <dbReference type="SAM" id="MobiDB-lite"/>
    </source>
</evidence>
<reference evidence="2 3" key="1">
    <citation type="submission" date="2018-10" db="EMBL/GenBank/DDBJ databases">
        <authorList>
            <person name="Ekblom R."/>
            <person name="Jareborg N."/>
        </authorList>
    </citation>
    <scope>NUCLEOTIDE SEQUENCE [LARGE SCALE GENOMIC DNA]</scope>
    <source>
        <tissue evidence="2">Muscle</tissue>
    </source>
</reference>
<proteinExistence type="predicted"/>
<sequence>FHCKTAVYHSCGKPAGGSEESHGNDEDQENEMQTRILGRRMDTMVDISGKTTFPGSIISLLLLSPFSARRFSRPNW</sequence>
<organism evidence="2 3">
    <name type="scientific">Gulo gulo</name>
    <name type="common">Wolverine</name>
    <name type="synonym">Gluton</name>
    <dbReference type="NCBI Taxonomy" id="48420"/>
    <lineage>
        <taxon>Eukaryota</taxon>
        <taxon>Metazoa</taxon>
        <taxon>Chordata</taxon>
        <taxon>Craniata</taxon>
        <taxon>Vertebrata</taxon>
        <taxon>Euteleostomi</taxon>
        <taxon>Mammalia</taxon>
        <taxon>Eutheria</taxon>
        <taxon>Laurasiatheria</taxon>
        <taxon>Carnivora</taxon>
        <taxon>Caniformia</taxon>
        <taxon>Musteloidea</taxon>
        <taxon>Mustelidae</taxon>
        <taxon>Guloninae</taxon>
        <taxon>Gulo</taxon>
    </lineage>
</organism>
<comment type="caution">
    <text evidence="2">The sequence shown here is derived from an EMBL/GenBank/DDBJ whole genome shotgun (WGS) entry which is preliminary data.</text>
</comment>
<feature type="region of interest" description="Disordered" evidence="1">
    <location>
        <begin position="12"/>
        <end position="31"/>
    </location>
</feature>
<evidence type="ECO:0000313" key="2">
    <source>
        <dbReference type="EMBL" id="VCX10551.1"/>
    </source>
</evidence>
<dbReference type="AlphaFoldDB" id="A0A9X9Q4D8"/>
<protein>
    <submittedName>
        <fullName evidence="2">Uncharacterized protein</fullName>
    </submittedName>
</protein>
<accession>A0A9X9Q4D8</accession>